<evidence type="ECO:0000256" key="3">
    <source>
        <dbReference type="ARBA" id="ARBA00007947"/>
    </source>
</evidence>
<dbReference type="GO" id="GO:0009245">
    <property type="term" value="P:lipid A biosynthetic process"/>
    <property type="evidence" value="ECO:0007669"/>
    <property type="project" value="UniProtKB-UniRule"/>
</dbReference>
<feature type="binding site" evidence="18">
    <location>
        <position position="436"/>
    </location>
    <ligand>
        <name>acetyl-CoA</name>
        <dbReference type="ChEBI" id="CHEBI:57288"/>
    </ligand>
</feature>
<comment type="catalytic activity">
    <reaction evidence="15 18">
        <text>alpha-D-glucosamine 1-phosphate + acetyl-CoA = N-acetyl-alpha-D-glucosamine 1-phosphate + CoA + H(+)</text>
        <dbReference type="Rhea" id="RHEA:13725"/>
        <dbReference type="ChEBI" id="CHEBI:15378"/>
        <dbReference type="ChEBI" id="CHEBI:57287"/>
        <dbReference type="ChEBI" id="CHEBI:57288"/>
        <dbReference type="ChEBI" id="CHEBI:57776"/>
        <dbReference type="ChEBI" id="CHEBI:58516"/>
        <dbReference type="EC" id="2.3.1.157"/>
    </reaction>
</comment>
<feature type="binding site" evidence="18">
    <location>
        <position position="373"/>
    </location>
    <ligand>
        <name>UDP-N-acetyl-alpha-D-glucosamine</name>
        <dbReference type="ChEBI" id="CHEBI:57705"/>
    </ligand>
</feature>
<dbReference type="InterPro" id="IPR011004">
    <property type="entry name" value="Trimer_LpxA-like_sf"/>
</dbReference>
<evidence type="ECO:0000256" key="8">
    <source>
        <dbReference type="ARBA" id="ARBA00022737"/>
    </source>
</evidence>
<dbReference type="InterPro" id="IPR005882">
    <property type="entry name" value="Bifunctional_GlmU"/>
</dbReference>
<feature type="binding site" evidence="18">
    <location>
        <position position="140"/>
    </location>
    <ligand>
        <name>UDP-N-acetyl-alpha-D-glucosamine</name>
        <dbReference type="ChEBI" id="CHEBI:57705"/>
    </ligand>
</feature>
<dbReference type="SUPFAM" id="SSF53448">
    <property type="entry name" value="Nucleotide-diphospho-sugar transferases"/>
    <property type="match status" value="1"/>
</dbReference>
<keyword evidence="8 18" id="KW-0677">Repeat</keyword>
<dbReference type="GO" id="GO:0019134">
    <property type="term" value="F:glucosamine-1-phosphate N-acetyltransferase activity"/>
    <property type="evidence" value="ECO:0007669"/>
    <property type="project" value="UniProtKB-UniRule"/>
</dbReference>
<evidence type="ECO:0000256" key="12">
    <source>
        <dbReference type="ARBA" id="ARBA00023268"/>
    </source>
</evidence>
<dbReference type="InterPro" id="IPR001451">
    <property type="entry name" value="Hexapep"/>
</dbReference>
<dbReference type="GO" id="GO:0043886">
    <property type="term" value="F:structural constituent of carboxysome shell"/>
    <property type="evidence" value="ECO:0007669"/>
    <property type="project" value="UniProtKB-ARBA"/>
</dbReference>
<keyword evidence="11 18" id="KW-0573">Peptidoglycan synthesis</keyword>
<keyword evidence="10 18" id="KW-0133">Cell shape</keyword>
<comment type="pathway">
    <text evidence="18">Nucleotide-sugar biosynthesis; UDP-N-acetyl-alpha-D-glucosamine biosynthesis; UDP-N-acetyl-alpha-D-glucosamine from N-acetyl-alpha-D-glucosamine 1-phosphate: step 1/1.</text>
</comment>
<dbReference type="UniPathway" id="UPA00973"/>
<comment type="cofactor">
    <cofactor evidence="18">
        <name>Mg(2+)</name>
        <dbReference type="ChEBI" id="CHEBI:18420"/>
    </cofactor>
    <text evidence="18">Binds 1 Mg(2+) ion per subunit.</text>
</comment>
<feature type="region of interest" description="N-acetyltransferase" evidence="18">
    <location>
        <begin position="248"/>
        <end position="457"/>
    </location>
</feature>
<dbReference type="InterPro" id="IPR038009">
    <property type="entry name" value="GlmU_C_LbH"/>
</dbReference>
<evidence type="ECO:0000259" key="19">
    <source>
        <dbReference type="Pfam" id="PF12804"/>
    </source>
</evidence>
<evidence type="ECO:0000256" key="1">
    <source>
        <dbReference type="ARBA" id="ARBA00004496"/>
    </source>
</evidence>
<dbReference type="InterPro" id="IPR025877">
    <property type="entry name" value="MobA-like_NTP_Trfase"/>
</dbReference>
<dbReference type="OrthoDB" id="9775031at2"/>
<evidence type="ECO:0000256" key="10">
    <source>
        <dbReference type="ARBA" id="ARBA00022960"/>
    </source>
</evidence>
<evidence type="ECO:0000256" key="16">
    <source>
        <dbReference type="ARBA" id="ARBA00048493"/>
    </source>
</evidence>
<keyword evidence="13 18" id="KW-0012">Acyltransferase</keyword>
<keyword evidence="14 18" id="KW-0961">Cell wall biogenesis/degradation</keyword>
<dbReference type="SUPFAM" id="SSF51161">
    <property type="entry name" value="Trimeric LpxA-like enzymes"/>
    <property type="match status" value="1"/>
</dbReference>
<dbReference type="InterPro" id="IPR029044">
    <property type="entry name" value="Nucleotide-diphossugar_trans"/>
</dbReference>
<organism evidence="20 21">
    <name type="scientific">Gloeomargarita lithophora Alchichica-D10</name>
    <dbReference type="NCBI Taxonomy" id="1188229"/>
    <lineage>
        <taxon>Bacteria</taxon>
        <taxon>Bacillati</taxon>
        <taxon>Cyanobacteriota</taxon>
        <taxon>Cyanophyceae</taxon>
        <taxon>Gloeomargaritales</taxon>
        <taxon>Gloeomargaritaceae</taxon>
        <taxon>Gloeomargarita</taxon>
    </lineage>
</organism>
<evidence type="ECO:0000313" key="20">
    <source>
        <dbReference type="EMBL" id="APB33520.1"/>
    </source>
</evidence>
<keyword evidence="4 18" id="KW-0963">Cytoplasm</keyword>
<dbReference type="CDD" id="cd02540">
    <property type="entry name" value="GT2_GlmU_N_bac"/>
    <property type="match status" value="1"/>
</dbReference>
<comment type="similarity">
    <text evidence="2 18">In the C-terminal section; belongs to the transferase hexapeptide repeat family.</text>
</comment>
<evidence type="ECO:0000256" key="6">
    <source>
        <dbReference type="ARBA" id="ARBA00022695"/>
    </source>
</evidence>
<feature type="domain" description="MobA-like NTP transferase" evidence="19">
    <location>
        <begin position="5"/>
        <end position="127"/>
    </location>
</feature>
<dbReference type="EMBL" id="CP017675">
    <property type="protein sequence ID" value="APB33520.1"/>
    <property type="molecule type" value="Genomic_DNA"/>
</dbReference>
<name>A0A1J0AC70_9CYAN</name>
<comment type="catalytic activity">
    <reaction evidence="16 18">
        <text>N-acetyl-alpha-D-glucosamine 1-phosphate + UTP + H(+) = UDP-N-acetyl-alpha-D-glucosamine + diphosphate</text>
        <dbReference type="Rhea" id="RHEA:13509"/>
        <dbReference type="ChEBI" id="CHEBI:15378"/>
        <dbReference type="ChEBI" id="CHEBI:33019"/>
        <dbReference type="ChEBI" id="CHEBI:46398"/>
        <dbReference type="ChEBI" id="CHEBI:57705"/>
        <dbReference type="ChEBI" id="CHEBI:57776"/>
        <dbReference type="EC" id="2.7.7.23"/>
    </reaction>
</comment>
<keyword evidence="5 18" id="KW-0808">Transferase</keyword>
<evidence type="ECO:0000256" key="9">
    <source>
        <dbReference type="ARBA" id="ARBA00022842"/>
    </source>
</evidence>
<feature type="binding site" evidence="18">
    <location>
        <position position="329"/>
    </location>
    <ligand>
        <name>UDP-N-acetyl-alpha-D-glucosamine</name>
        <dbReference type="ChEBI" id="CHEBI:57705"/>
    </ligand>
</feature>
<evidence type="ECO:0000256" key="15">
    <source>
        <dbReference type="ARBA" id="ARBA00048247"/>
    </source>
</evidence>
<dbReference type="GO" id="GO:0000902">
    <property type="term" value="P:cell morphogenesis"/>
    <property type="evidence" value="ECO:0007669"/>
    <property type="project" value="UniProtKB-UniRule"/>
</dbReference>
<dbReference type="Pfam" id="PF12804">
    <property type="entry name" value="NTP_transf_3"/>
    <property type="match status" value="1"/>
</dbReference>
<protein>
    <recommendedName>
        <fullName evidence="18">Bifunctional protein GlmU</fullName>
    </recommendedName>
    <domain>
        <recommendedName>
            <fullName evidence="18">UDP-N-acetylglucosamine pyrophosphorylase</fullName>
            <ecNumber evidence="18">2.7.7.23</ecNumber>
        </recommendedName>
        <alternativeName>
            <fullName evidence="18">N-acetylglucosamine-1-phosphate uridyltransferase</fullName>
        </alternativeName>
    </domain>
    <domain>
        <recommendedName>
            <fullName evidence="18">Glucosamine-1-phosphate N-acetyltransferase</fullName>
            <ecNumber evidence="18">2.3.1.157</ecNumber>
        </recommendedName>
    </domain>
</protein>
<dbReference type="GO" id="GO:0009252">
    <property type="term" value="P:peptidoglycan biosynthetic process"/>
    <property type="evidence" value="ECO:0007669"/>
    <property type="project" value="UniProtKB-UniRule"/>
</dbReference>
<feature type="binding site" evidence="18">
    <location>
        <position position="347"/>
    </location>
    <ligand>
        <name>UDP-N-acetyl-alpha-D-glucosamine</name>
        <dbReference type="ChEBI" id="CHEBI:57705"/>
    </ligand>
</feature>
<dbReference type="STRING" id="1188229.GlitD10_1200"/>
<dbReference type="EC" id="2.3.1.157" evidence="18"/>
<feature type="binding site" evidence="18">
    <location>
        <position position="376"/>
    </location>
    <ligand>
        <name>acetyl-CoA</name>
        <dbReference type="ChEBI" id="CHEBI:57288"/>
    </ligand>
</feature>
<dbReference type="Pfam" id="PF14602">
    <property type="entry name" value="Hexapep_2"/>
    <property type="match status" value="1"/>
</dbReference>
<dbReference type="GO" id="GO:0071555">
    <property type="term" value="P:cell wall organization"/>
    <property type="evidence" value="ECO:0007669"/>
    <property type="project" value="UniProtKB-KW"/>
</dbReference>
<proteinExistence type="inferred from homology"/>
<feature type="binding site" evidence="18">
    <location>
        <position position="224"/>
    </location>
    <ligand>
        <name>Mg(2+)</name>
        <dbReference type="ChEBI" id="CHEBI:18420"/>
    </ligand>
</feature>
<evidence type="ECO:0000256" key="11">
    <source>
        <dbReference type="ARBA" id="ARBA00022984"/>
    </source>
</evidence>
<feature type="binding site" evidence="18">
    <location>
        <position position="103"/>
    </location>
    <ligand>
        <name>Mg(2+)</name>
        <dbReference type="ChEBI" id="CHEBI:18420"/>
    </ligand>
</feature>
<dbReference type="InterPro" id="IPR050065">
    <property type="entry name" value="GlmU-like"/>
</dbReference>
<dbReference type="RefSeq" id="WP_071454096.1">
    <property type="nucleotide sequence ID" value="NZ_CP017675.1"/>
</dbReference>
<feature type="binding site" evidence="18">
    <location>
        <position position="170"/>
    </location>
    <ligand>
        <name>UDP-N-acetyl-alpha-D-glucosamine</name>
        <dbReference type="ChEBI" id="CHEBI:57705"/>
    </ligand>
</feature>
<dbReference type="HAMAP" id="MF_01631">
    <property type="entry name" value="GlmU"/>
    <property type="match status" value="1"/>
</dbReference>
<dbReference type="Gene3D" id="2.160.10.10">
    <property type="entry name" value="Hexapeptide repeat proteins"/>
    <property type="match status" value="1"/>
</dbReference>
<evidence type="ECO:0000256" key="14">
    <source>
        <dbReference type="ARBA" id="ARBA00023316"/>
    </source>
</evidence>
<evidence type="ECO:0000256" key="5">
    <source>
        <dbReference type="ARBA" id="ARBA00022679"/>
    </source>
</evidence>
<feature type="active site" description="Proton acceptor" evidence="18">
    <location>
        <position position="359"/>
    </location>
</feature>
<comment type="pathway">
    <text evidence="18">Bacterial outer membrane biogenesis; LPS lipid A biosynthesis.</text>
</comment>
<evidence type="ECO:0000313" key="21">
    <source>
        <dbReference type="Proteomes" id="UP000180235"/>
    </source>
</evidence>
<dbReference type="InterPro" id="IPR018357">
    <property type="entry name" value="Hexapep_transf_CS"/>
</dbReference>
<dbReference type="PANTHER" id="PTHR43584:SF3">
    <property type="entry name" value="BIFUNCTIONAL PROTEIN GLMU"/>
    <property type="match status" value="1"/>
</dbReference>
<feature type="binding site" evidence="18">
    <location>
        <position position="224"/>
    </location>
    <ligand>
        <name>UDP-N-acetyl-alpha-D-glucosamine</name>
        <dbReference type="ChEBI" id="CHEBI:57705"/>
    </ligand>
</feature>
<dbReference type="GO" id="GO:0005737">
    <property type="term" value="C:cytoplasm"/>
    <property type="evidence" value="ECO:0007669"/>
    <property type="project" value="UniProtKB-SubCell"/>
</dbReference>
<reference evidence="20 21" key="1">
    <citation type="submission" date="2016-10" db="EMBL/GenBank/DDBJ databases">
        <title>Description of Gloeomargarita lithophora gen. nov., sp. nov., a thylakoid-bearing basal-branching cyanobacterium with intracellular carbonates, and proposal for Gloeomargaritales ord. nov.</title>
        <authorList>
            <person name="Moreira D."/>
            <person name="Tavera R."/>
            <person name="Benzerara K."/>
            <person name="Skouri-Panet F."/>
            <person name="Couradeau E."/>
            <person name="Gerard E."/>
            <person name="Loussert C."/>
            <person name="Novelo E."/>
            <person name="Zivanovic Y."/>
            <person name="Lopez-Garcia P."/>
        </authorList>
    </citation>
    <scope>NUCLEOTIDE SEQUENCE [LARGE SCALE GENOMIC DNA]</scope>
    <source>
        <strain evidence="20 21">D10</strain>
    </source>
</reference>
<feature type="region of interest" description="Linker" evidence="18">
    <location>
        <begin position="227"/>
        <end position="247"/>
    </location>
</feature>
<comment type="subunit">
    <text evidence="18">Homotrimer.</text>
</comment>
<dbReference type="NCBIfam" id="NF010940">
    <property type="entry name" value="PRK14360.1"/>
    <property type="match status" value="1"/>
</dbReference>
<accession>A0A1J0AC70</accession>
<comment type="caution">
    <text evidence="18">Lacks conserved residue(s) required for the propagation of feature annotation.</text>
</comment>
<dbReference type="Gene3D" id="3.90.550.10">
    <property type="entry name" value="Spore Coat Polysaccharide Biosynthesis Protein SpsA, Chain A"/>
    <property type="match status" value="1"/>
</dbReference>
<comment type="function">
    <text evidence="17 18">Catalyzes the last two sequential reactions in the de novo biosynthetic pathway for UDP-N-acetylglucosamine (UDP-GlcNAc). The C-terminal domain catalyzes the transfer of acetyl group from acetyl coenzyme A to glucosamine-1-phosphate (GlcN-1-P) to produce N-acetylglucosamine-1-phosphate (GlcNAc-1-P), which is converted into UDP-GlcNAc by the transfer of uridine 5-monophosphate (from uridine 5-triphosphate), a reaction catalyzed by the N-terminal domain.</text>
</comment>
<feature type="binding site" evidence="18">
    <location>
        <position position="362"/>
    </location>
    <ligand>
        <name>UDP-N-acetyl-alpha-D-glucosamine</name>
        <dbReference type="ChEBI" id="CHEBI:57705"/>
    </ligand>
</feature>
<feature type="binding site" evidence="18">
    <location>
        <begin position="78"/>
        <end position="79"/>
    </location>
    <ligand>
        <name>UDP-N-acetyl-alpha-D-glucosamine</name>
        <dbReference type="ChEBI" id="CHEBI:57705"/>
    </ligand>
</feature>
<sequence length="457" mass="49654">MVAVAILAAGKGTRMKSDVPKVLHPLAGKPMVERVIRSVQGLPVERLLVVVGHGATQVRQALAHVPEAEFVEQAPLLGTGHAVQQLIPHLEGFAGDLLVLNGDVPLLRPSTLAQLLTTHKQGQSGVTLLTALLPDPTGYGRVICDGQLQVSGIIEDRDCTPAQRQNQRVNAGIYCFHWPQLLAVLPQLTTANQQQEYYLTDTVQWLKPARALDILDVAEILGINDRKQLATATQLLHQRWRDEWMRRGVTMIDPPSITLDDEVELAPDVILEPQTHLRGRTVVGSGSHIGPGCWLENSRIGNDVRIMYSVITNSTVQSHCHVGPFAHLREQTQVGAHCRVGNFVEMKQTQVGNESRVAHLSYLGDAQVGAQVNVGAGTITANFDGRDKHPTVIGDGSKLGANSVLVAPITLGEGVTVAAGSVVTEDVPRDALVIARVRQVVKPHWRPPYLRHDEPSR</sequence>
<dbReference type="KEGG" id="glt:GlitD10_1200"/>
<dbReference type="GO" id="GO:0006048">
    <property type="term" value="P:UDP-N-acetylglucosamine biosynthetic process"/>
    <property type="evidence" value="ECO:0007669"/>
    <property type="project" value="UniProtKB-UniPathway"/>
</dbReference>
<feature type="region of interest" description="Pyrophosphorylase" evidence="18">
    <location>
        <begin position="1"/>
        <end position="226"/>
    </location>
</feature>
<dbReference type="PROSITE" id="PS00101">
    <property type="entry name" value="HEXAPEP_TRANSFERASES"/>
    <property type="match status" value="1"/>
</dbReference>
<feature type="binding site" evidence="18">
    <location>
        <position position="419"/>
    </location>
    <ligand>
        <name>acetyl-CoA</name>
        <dbReference type="ChEBI" id="CHEBI:57288"/>
    </ligand>
</feature>
<dbReference type="UniPathway" id="UPA00113">
    <property type="reaction ID" value="UER00532"/>
</dbReference>
<dbReference type="Proteomes" id="UP000180235">
    <property type="component" value="Chromosome"/>
</dbReference>
<keyword evidence="12 18" id="KW-0511">Multifunctional enzyme</keyword>
<feature type="binding site" evidence="18">
    <location>
        <position position="155"/>
    </location>
    <ligand>
        <name>UDP-N-acetyl-alpha-D-glucosamine</name>
        <dbReference type="ChEBI" id="CHEBI:57705"/>
    </ligand>
</feature>
<dbReference type="GO" id="GO:0000287">
    <property type="term" value="F:magnesium ion binding"/>
    <property type="evidence" value="ECO:0007669"/>
    <property type="project" value="UniProtKB-UniRule"/>
</dbReference>
<evidence type="ECO:0000256" key="7">
    <source>
        <dbReference type="ARBA" id="ARBA00022723"/>
    </source>
</evidence>
<dbReference type="CDD" id="cd03353">
    <property type="entry name" value="LbH_GlmU_C"/>
    <property type="match status" value="1"/>
</dbReference>
<feature type="binding site" evidence="18">
    <location>
        <begin position="7"/>
        <end position="10"/>
    </location>
    <ligand>
        <name>UDP-N-acetyl-alpha-D-glucosamine</name>
        <dbReference type="ChEBI" id="CHEBI:57705"/>
    </ligand>
</feature>
<dbReference type="EC" id="2.7.7.23" evidence="18"/>
<evidence type="ECO:0000256" key="18">
    <source>
        <dbReference type="HAMAP-Rule" id="MF_01631"/>
    </source>
</evidence>
<keyword evidence="21" id="KW-1185">Reference proteome</keyword>
<dbReference type="AlphaFoldDB" id="A0A1J0AC70"/>
<keyword evidence="7 18" id="KW-0479">Metal-binding</keyword>
<evidence type="ECO:0000256" key="17">
    <source>
        <dbReference type="ARBA" id="ARBA00049628"/>
    </source>
</evidence>
<comment type="pathway">
    <text evidence="18">Nucleotide-sugar biosynthesis; UDP-N-acetyl-alpha-D-glucosamine biosynthesis; N-acetyl-alpha-D-glucosamine 1-phosphate from alpha-D-glucosamine 6-phosphate (route II): step 2/2.</text>
</comment>
<keyword evidence="6 18" id="KW-0548">Nucleotidyltransferase</keyword>
<gene>
    <name evidence="18 20" type="primary">glmU</name>
    <name evidence="20" type="ORF">GlitD10_1200</name>
</gene>
<evidence type="ECO:0000256" key="13">
    <source>
        <dbReference type="ARBA" id="ARBA00023315"/>
    </source>
</evidence>
<dbReference type="PANTHER" id="PTHR43584">
    <property type="entry name" value="NUCLEOTIDYL TRANSFERASE"/>
    <property type="match status" value="1"/>
</dbReference>
<dbReference type="GO" id="GO:0008360">
    <property type="term" value="P:regulation of cell shape"/>
    <property type="evidence" value="ECO:0007669"/>
    <property type="project" value="UniProtKB-KW"/>
</dbReference>
<keyword evidence="9 18" id="KW-0460">Magnesium</keyword>
<feature type="binding site" evidence="18">
    <location>
        <position position="73"/>
    </location>
    <ligand>
        <name>UDP-N-acetyl-alpha-D-glucosamine</name>
        <dbReference type="ChEBI" id="CHEBI:57705"/>
    </ligand>
</feature>
<comment type="subcellular location">
    <subcellularLocation>
        <location evidence="1 18">Cytoplasm</location>
    </subcellularLocation>
</comment>
<comment type="similarity">
    <text evidence="3 18">In the N-terminal section; belongs to the N-acetylglucosamine-1-phosphate uridyltransferase family.</text>
</comment>
<dbReference type="GO" id="GO:0016020">
    <property type="term" value="C:membrane"/>
    <property type="evidence" value="ECO:0007669"/>
    <property type="project" value="GOC"/>
</dbReference>
<evidence type="ECO:0000256" key="4">
    <source>
        <dbReference type="ARBA" id="ARBA00022490"/>
    </source>
</evidence>
<feature type="binding site" evidence="18">
    <location>
        <position position="21"/>
    </location>
    <ligand>
        <name>UDP-N-acetyl-alpha-D-glucosamine</name>
        <dbReference type="ChEBI" id="CHEBI:57705"/>
    </ligand>
</feature>
<dbReference type="GO" id="GO:0003977">
    <property type="term" value="F:UDP-N-acetylglucosamine diphosphorylase activity"/>
    <property type="evidence" value="ECO:0007669"/>
    <property type="project" value="UniProtKB-UniRule"/>
</dbReference>
<evidence type="ECO:0000256" key="2">
    <source>
        <dbReference type="ARBA" id="ARBA00007707"/>
    </source>
</evidence>
<dbReference type="GO" id="GO:0031470">
    <property type="term" value="C:carboxysome"/>
    <property type="evidence" value="ECO:0007669"/>
    <property type="project" value="UniProtKB-ARBA"/>
</dbReference>
<dbReference type="NCBIfam" id="TIGR01173">
    <property type="entry name" value="glmU"/>
    <property type="match status" value="1"/>
</dbReference>